<keyword evidence="5" id="KW-1185">Reference proteome</keyword>
<dbReference type="AlphaFoldDB" id="A0A1M6UYR1"/>
<protein>
    <submittedName>
        <fullName evidence="4">Methyltransferase domain-containing protein</fullName>
    </submittedName>
</protein>
<dbReference type="Pfam" id="PF13649">
    <property type="entry name" value="Methyltransf_25"/>
    <property type="match status" value="1"/>
</dbReference>
<evidence type="ECO:0000256" key="2">
    <source>
        <dbReference type="ARBA" id="ARBA00022679"/>
    </source>
</evidence>
<dbReference type="RefSeq" id="WP_072915930.1">
    <property type="nucleotide sequence ID" value="NZ_FRAR01000022.1"/>
</dbReference>
<dbReference type="OrthoDB" id="9782855at2"/>
<accession>A0A1M6UYR1</accession>
<dbReference type="GO" id="GO:0008168">
    <property type="term" value="F:methyltransferase activity"/>
    <property type="evidence" value="ECO:0007669"/>
    <property type="project" value="UniProtKB-KW"/>
</dbReference>
<dbReference type="STRING" id="1121421.SAMN02745123_02981"/>
<dbReference type="InterPro" id="IPR041698">
    <property type="entry name" value="Methyltransf_25"/>
</dbReference>
<gene>
    <name evidence="4" type="ORF">SAMN02745123_02981</name>
</gene>
<proteinExistence type="predicted"/>
<reference evidence="5" key="1">
    <citation type="submission" date="2016-11" db="EMBL/GenBank/DDBJ databases">
        <authorList>
            <person name="Varghese N."/>
            <person name="Submissions S."/>
        </authorList>
    </citation>
    <scope>NUCLEOTIDE SEQUENCE [LARGE SCALE GENOMIC DNA]</scope>
    <source>
        <strain evidence="5">DSM 10349</strain>
    </source>
</reference>
<keyword evidence="1 4" id="KW-0489">Methyltransferase</keyword>
<name>A0A1M6UYR1_9FIRM</name>
<evidence type="ECO:0000256" key="1">
    <source>
        <dbReference type="ARBA" id="ARBA00022603"/>
    </source>
</evidence>
<organism evidence="4 5">
    <name type="scientific">Desulforamulus aeronauticus DSM 10349</name>
    <dbReference type="NCBI Taxonomy" id="1121421"/>
    <lineage>
        <taxon>Bacteria</taxon>
        <taxon>Bacillati</taxon>
        <taxon>Bacillota</taxon>
        <taxon>Clostridia</taxon>
        <taxon>Eubacteriales</taxon>
        <taxon>Peptococcaceae</taxon>
        <taxon>Desulforamulus</taxon>
    </lineage>
</organism>
<evidence type="ECO:0000313" key="4">
    <source>
        <dbReference type="EMBL" id="SHK74186.1"/>
    </source>
</evidence>
<dbReference type="InterPro" id="IPR029063">
    <property type="entry name" value="SAM-dependent_MTases_sf"/>
</dbReference>
<dbReference type="PANTHER" id="PTHR43861:SF1">
    <property type="entry name" value="TRANS-ACONITATE 2-METHYLTRANSFERASE"/>
    <property type="match status" value="1"/>
</dbReference>
<sequence length="211" mass="23947">MERSAITMKAYNKSAKGFENKFMNLDLYKEKLGSFCRLLKSGSKILDLGCGPGNVAKYLFESNQGFTVVGIDLSEEMIKLARQNVPHDSVMFKVGDIRELEMEENKYDAVVASFCIVHLDNDETINLLKKVVQMLKKNGMLYLSCMEGKKSGFETTSFSNGGYIYFNYYSEEFLGQILQESGLKILQLLRQDYPEEDGSITTDMFLFACKV</sequence>
<evidence type="ECO:0000259" key="3">
    <source>
        <dbReference type="Pfam" id="PF13649"/>
    </source>
</evidence>
<dbReference type="GO" id="GO:0032259">
    <property type="term" value="P:methylation"/>
    <property type="evidence" value="ECO:0007669"/>
    <property type="project" value="UniProtKB-KW"/>
</dbReference>
<keyword evidence="2 4" id="KW-0808">Transferase</keyword>
<dbReference type="Gene3D" id="3.40.50.150">
    <property type="entry name" value="Vaccinia Virus protein VP39"/>
    <property type="match status" value="1"/>
</dbReference>
<dbReference type="SUPFAM" id="SSF53335">
    <property type="entry name" value="S-adenosyl-L-methionine-dependent methyltransferases"/>
    <property type="match status" value="1"/>
</dbReference>
<dbReference type="PANTHER" id="PTHR43861">
    <property type="entry name" value="TRANS-ACONITATE 2-METHYLTRANSFERASE-RELATED"/>
    <property type="match status" value="1"/>
</dbReference>
<feature type="domain" description="Methyltransferase" evidence="3">
    <location>
        <begin position="45"/>
        <end position="139"/>
    </location>
</feature>
<dbReference type="Proteomes" id="UP000183997">
    <property type="component" value="Unassembled WGS sequence"/>
</dbReference>
<dbReference type="EMBL" id="FRAR01000022">
    <property type="protein sequence ID" value="SHK74186.1"/>
    <property type="molecule type" value="Genomic_DNA"/>
</dbReference>
<evidence type="ECO:0000313" key="5">
    <source>
        <dbReference type="Proteomes" id="UP000183997"/>
    </source>
</evidence>
<dbReference type="CDD" id="cd02440">
    <property type="entry name" value="AdoMet_MTases"/>
    <property type="match status" value="1"/>
</dbReference>